<accession>A0A9P6VI44</accession>
<gene>
    <name evidence="3" type="ORF">D0Z07_5638</name>
</gene>
<feature type="region of interest" description="Disordered" evidence="1">
    <location>
        <begin position="562"/>
        <end position="595"/>
    </location>
</feature>
<dbReference type="OrthoDB" id="10259622at2759"/>
<comment type="caution">
    <text evidence="3">The sequence shown here is derived from an EMBL/GenBank/DDBJ whole genome shotgun (WGS) entry which is preliminary data.</text>
</comment>
<dbReference type="EMBL" id="VNKQ01000011">
    <property type="protein sequence ID" value="KAG0648124.1"/>
    <property type="molecule type" value="Genomic_DNA"/>
</dbReference>
<keyword evidence="4" id="KW-1185">Reference proteome</keyword>
<evidence type="ECO:0000313" key="3">
    <source>
        <dbReference type="EMBL" id="KAG0648124.1"/>
    </source>
</evidence>
<sequence>MSSSNPSAGKPNPKDAPSTELISNPFDTLFDGDESEDEWWDEEEDSIFTTQKTTTTAGMAQWPGNVEGADAGSVPKPPRTSPRKPDKRYSVQKPTRNKSKGRVKKQTAKAGIKVVTTFSRQGAGPQPVSLQPPKTMPQTGCFVDLAALQALNGESIQTSGSFWKRKKDLARTTDTMPSVPSNAVRIMERRQSQSLVPSPIRSHDELSPNDRPIVIGLSIPSDDVAEHTLSPQTATSDLSRIVRSYEHRTPTSYAPDTPTIIITPAQESPSWSPLEANSASQSRHARAASSIYSQSPHNAMGIYTDRNAPPIPQMPASVLEQERQRVAAQRSYFSPDSEDGTGWGNGETEHASSSKSRVVSSCTLFEEDESPIVARKGRAISISTKSIKHASINTVATRRSTGWWNYITTPFLTRSNTAATGGVFEDQQAPALPSLALAAAKAEEAQRDRTSWEKQFSPLTPETTITERPESWWQSDLKDEQAKDLNSEEPPPMLHETRHKAQRSSGTIPFVLSEVAVITVPTMSSVAAVNSGSTTDRGLAGLSLARSASGLSSSDAEVTILSNAPNTRRLQTHNPYTQPSLGDLSDSANQTRSATQQLIQPVRAAIVQAPSRPQQSPGDAPPPPYSPSPSRVPLYRAILPPENPSNPANLSNLQYPVSPGPLSPGMQQAMSGGSGIPMSNVPLTTPPRRAINLNSGYSAELPARDRAMPVTTEFLQPPKKAQKAESKRRRHEKEDATARKAGGWWRGRGCIPDRGCYGRSGAEGRKRRRWYIGLTTGFITMMIVVIALATTLHRKTHTVIGPSQWVNLTGFPPIFTGLSTVAAPVNIVTNTGCVFPATQWSCDLPKELQASVAPNQPSQPNFLLNIQWDNSSSTNTTFANVTGNPNLVTRAGNAVSAGQLIKRVLLKSRQIVSFSPNPAPPSYAENFFLGNTTDSIVSADKAGEPTPFYISFVQPTNSSSNTKRQVQERTLDPFPNVTDIIPAPSLNKDGTSAPANLLPLPSQQPVKLYDRGLPTEHYGFYTYFDRSIFLKSIKLLNSTDSADGEVPDDQNGGATEVEAAFRCTWAQTRFLVQIWTRMNSTARLNNATSTVSTSVSPGNDFTQPGSFPYPITITTDRHGGDPALKMLYCYEMDDREGIVKGSGQINAENRGFGGTVINPAPSVFANSSNPALGGFDGGTGGCSCSWSNFGKVTNT</sequence>
<name>A0A9P6VI44_9HELO</name>
<evidence type="ECO:0008006" key="5">
    <source>
        <dbReference type="Google" id="ProtNLM"/>
    </source>
</evidence>
<feature type="region of interest" description="Disordered" evidence="1">
    <location>
        <begin position="1"/>
        <end position="109"/>
    </location>
</feature>
<evidence type="ECO:0000256" key="2">
    <source>
        <dbReference type="SAM" id="Phobius"/>
    </source>
</evidence>
<reference evidence="3" key="1">
    <citation type="submission" date="2019-07" db="EMBL/GenBank/DDBJ databases">
        <title>Hyphodiscus hymeniophilus genome sequencing and assembly.</title>
        <authorList>
            <person name="Kramer G."/>
            <person name="Nodwell J."/>
        </authorList>
    </citation>
    <scope>NUCLEOTIDE SEQUENCE</scope>
    <source>
        <strain evidence="3">ATCC 34498</strain>
    </source>
</reference>
<keyword evidence="2" id="KW-0472">Membrane</keyword>
<dbReference type="AlphaFoldDB" id="A0A9P6VI44"/>
<proteinExistence type="predicted"/>
<protein>
    <recommendedName>
        <fullName evidence="5">Glycoprotease family protein</fullName>
    </recommendedName>
</protein>
<evidence type="ECO:0000256" key="1">
    <source>
        <dbReference type="SAM" id="MobiDB-lite"/>
    </source>
</evidence>
<feature type="region of interest" description="Disordered" evidence="1">
    <location>
        <begin position="713"/>
        <end position="739"/>
    </location>
</feature>
<feature type="region of interest" description="Disordered" evidence="1">
    <location>
        <begin position="248"/>
        <end position="288"/>
    </location>
</feature>
<feature type="compositionally biased region" description="Acidic residues" evidence="1">
    <location>
        <begin position="30"/>
        <end position="46"/>
    </location>
</feature>
<dbReference type="Proteomes" id="UP000785200">
    <property type="component" value="Unassembled WGS sequence"/>
</dbReference>
<keyword evidence="2" id="KW-0812">Transmembrane</keyword>
<evidence type="ECO:0000313" key="4">
    <source>
        <dbReference type="Proteomes" id="UP000785200"/>
    </source>
</evidence>
<feature type="region of interest" description="Disordered" evidence="1">
    <location>
        <begin position="461"/>
        <end position="497"/>
    </location>
</feature>
<feature type="compositionally biased region" description="Basic and acidic residues" evidence="1">
    <location>
        <begin position="465"/>
        <end position="486"/>
    </location>
</feature>
<organism evidence="3 4">
    <name type="scientific">Hyphodiscus hymeniophilus</name>
    <dbReference type="NCBI Taxonomy" id="353542"/>
    <lineage>
        <taxon>Eukaryota</taxon>
        <taxon>Fungi</taxon>
        <taxon>Dikarya</taxon>
        <taxon>Ascomycota</taxon>
        <taxon>Pezizomycotina</taxon>
        <taxon>Leotiomycetes</taxon>
        <taxon>Helotiales</taxon>
        <taxon>Hyphodiscaceae</taxon>
        <taxon>Hyphodiscus</taxon>
    </lineage>
</organism>
<feature type="transmembrane region" description="Helical" evidence="2">
    <location>
        <begin position="770"/>
        <end position="792"/>
    </location>
</feature>
<feature type="region of interest" description="Disordered" evidence="1">
    <location>
        <begin position="608"/>
        <end position="652"/>
    </location>
</feature>
<feature type="region of interest" description="Disordered" evidence="1">
    <location>
        <begin position="330"/>
        <end position="355"/>
    </location>
</feature>
<feature type="compositionally biased region" description="Basic residues" evidence="1">
    <location>
        <begin position="95"/>
        <end position="107"/>
    </location>
</feature>
<keyword evidence="2" id="KW-1133">Transmembrane helix</keyword>
<feature type="compositionally biased region" description="Low complexity" evidence="1">
    <location>
        <begin position="276"/>
        <end position="288"/>
    </location>
</feature>